<evidence type="ECO:0000313" key="3">
    <source>
        <dbReference type="Proteomes" id="UP001139103"/>
    </source>
</evidence>
<sequence>MIETLLKAVSGISIAIVGLLVVQTLLARTNRTPAGEDPLEGRLGCGDCGCGSACKKRN</sequence>
<organism evidence="2 3">
    <name type="scientific">Blastopirellula sediminis</name>
    <dbReference type="NCBI Taxonomy" id="2894196"/>
    <lineage>
        <taxon>Bacteria</taxon>
        <taxon>Pseudomonadati</taxon>
        <taxon>Planctomycetota</taxon>
        <taxon>Planctomycetia</taxon>
        <taxon>Pirellulales</taxon>
        <taxon>Pirellulaceae</taxon>
        <taxon>Blastopirellula</taxon>
    </lineage>
</organism>
<keyword evidence="3" id="KW-1185">Reference proteome</keyword>
<dbReference type="AlphaFoldDB" id="A0A9X1MIP7"/>
<dbReference type="RefSeq" id="WP_230216516.1">
    <property type="nucleotide sequence ID" value="NZ_JAJKFT010000004.1"/>
</dbReference>
<reference evidence="2" key="1">
    <citation type="submission" date="2021-11" db="EMBL/GenBank/DDBJ databases">
        <title>Genome sequence.</title>
        <authorList>
            <person name="Sun Q."/>
        </authorList>
    </citation>
    <scope>NUCLEOTIDE SEQUENCE</scope>
    <source>
        <strain evidence="2">JC732</strain>
    </source>
</reference>
<accession>A0A9X1MIP7</accession>
<evidence type="ECO:0000313" key="2">
    <source>
        <dbReference type="EMBL" id="MCC9627813.1"/>
    </source>
</evidence>
<gene>
    <name evidence="2" type="ORF">LOC68_05350</name>
</gene>
<keyword evidence="1" id="KW-0812">Transmembrane</keyword>
<protein>
    <recommendedName>
        <fullName evidence="4">FeoB-associated Cys-rich membrane protein</fullName>
    </recommendedName>
</protein>
<dbReference type="EMBL" id="JAJKFT010000004">
    <property type="protein sequence ID" value="MCC9627813.1"/>
    <property type="molecule type" value="Genomic_DNA"/>
</dbReference>
<proteinExistence type="predicted"/>
<feature type="transmembrane region" description="Helical" evidence="1">
    <location>
        <begin position="6"/>
        <end position="26"/>
    </location>
</feature>
<dbReference type="Proteomes" id="UP001139103">
    <property type="component" value="Unassembled WGS sequence"/>
</dbReference>
<keyword evidence="1" id="KW-0472">Membrane</keyword>
<name>A0A9X1MIP7_9BACT</name>
<evidence type="ECO:0008006" key="4">
    <source>
        <dbReference type="Google" id="ProtNLM"/>
    </source>
</evidence>
<comment type="caution">
    <text evidence="2">The sequence shown here is derived from an EMBL/GenBank/DDBJ whole genome shotgun (WGS) entry which is preliminary data.</text>
</comment>
<evidence type="ECO:0000256" key="1">
    <source>
        <dbReference type="SAM" id="Phobius"/>
    </source>
</evidence>
<keyword evidence="1" id="KW-1133">Transmembrane helix</keyword>